<dbReference type="AlphaFoldDB" id="C5TCN7"/>
<comment type="caution">
    <text evidence="1">The sequence shown here is derived from an EMBL/GenBank/DDBJ whole genome shotgun (WGS) entry which is preliminary data.</text>
</comment>
<dbReference type="EMBL" id="ACQT01000489">
    <property type="protein sequence ID" value="EER57762.1"/>
    <property type="molecule type" value="Genomic_DNA"/>
</dbReference>
<name>C5TCN7_ACIDE</name>
<protein>
    <submittedName>
        <fullName evidence="1">Uncharacterized protein</fullName>
    </submittedName>
</protein>
<reference evidence="1 2" key="1">
    <citation type="submission" date="2009-05" db="EMBL/GenBank/DDBJ databases">
        <title>The draft genome of Acidovorax delafieldii 2AN.</title>
        <authorList>
            <consortium name="US DOE Joint Genome Institute (JGI-PGF)"/>
            <person name="Lucas S."/>
            <person name="Copeland A."/>
            <person name="Lapidus A."/>
            <person name="Glavina del Rio T."/>
            <person name="Tice H."/>
            <person name="Bruce D."/>
            <person name="Goodwin L."/>
            <person name="Pitluck S."/>
            <person name="Larimer F."/>
            <person name="Land M.L."/>
            <person name="Hauser L."/>
            <person name="Shelobolina E.S."/>
            <person name="Picardal F."/>
            <person name="Roden E."/>
            <person name="Emerson D."/>
        </authorList>
    </citation>
    <scope>NUCLEOTIDE SEQUENCE [LARGE SCALE GENOMIC DNA]</scope>
    <source>
        <strain evidence="1 2">2AN</strain>
    </source>
</reference>
<evidence type="ECO:0000313" key="1">
    <source>
        <dbReference type="EMBL" id="EER57762.1"/>
    </source>
</evidence>
<dbReference type="Proteomes" id="UP000003856">
    <property type="component" value="Unassembled WGS sequence"/>
</dbReference>
<evidence type="ECO:0000313" key="2">
    <source>
        <dbReference type="Proteomes" id="UP000003856"/>
    </source>
</evidence>
<keyword evidence="2" id="KW-1185">Reference proteome</keyword>
<organism evidence="1 2">
    <name type="scientific">Acidovorax delafieldii 2AN</name>
    <dbReference type="NCBI Taxonomy" id="573060"/>
    <lineage>
        <taxon>Bacteria</taxon>
        <taxon>Pseudomonadati</taxon>
        <taxon>Pseudomonadota</taxon>
        <taxon>Betaproteobacteria</taxon>
        <taxon>Burkholderiales</taxon>
        <taxon>Comamonadaceae</taxon>
        <taxon>Acidovorax</taxon>
    </lineage>
</organism>
<proteinExistence type="predicted"/>
<dbReference type="PATRIC" id="fig|573060.9.peg.239"/>
<accession>C5TCN7</accession>
<sequence length="52" mass="5362">MRAHHAGSVQEWYAAVTGGRSGVGIVNGDRGITLVDGWVDSGWAQGPAAALR</sequence>
<gene>
    <name evidence="1" type="ORF">AcdelDRAFT_4668</name>
</gene>